<proteinExistence type="predicted"/>
<sequence length="151" mass="16797">MAELRIDGGLDLSTFTPVQRLQSEACFCVMFGHPCGPANNSQPSLRLLCHMQSRAPHAGSEDDTALLLRQLTDEVVGALNGSRSFLLHCQLVRQRGIFQNFDCCGSMLTPETSRQHMSQILTTLGRSLLEACYLASSVYVDIARRRRLSWP</sequence>
<evidence type="ECO:0000313" key="1">
    <source>
        <dbReference type="EMBL" id="OCH85065.1"/>
    </source>
</evidence>
<accession>A0A8E2ATM5</accession>
<keyword evidence="2" id="KW-1185">Reference proteome</keyword>
<dbReference type="AlphaFoldDB" id="A0A8E2ATM5"/>
<dbReference type="EMBL" id="KV722611">
    <property type="protein sequence ID" value="OCH85065.1"/>
    <property type="molecule type" value="Genomic_DNA"/>
</dbReference>
<name>A0A8E2ATM5_9APHY</name>
<organism evidence="1 2">
    <name type="scientific">Obba rivulosa</name>
    <dbReference type="NCBI Taxonomy" id="1052685"/>
    <lineage>
        <taxon>Eukaryota</taxon>
        <taxon>Fungi</taxon>
        <taxon>Dikarya</taxon>
        <taxon>Basidiomycota</taxon>
        <taxon>Agaricomycotina</taxon>
        <taxon>Agaricomycetes</taxon>
        <taxon>Polyporales</taxon>
        <taxon>Gelatoporiaceae</taxon>
        <taxon>Obba</taxon>
    </lineage>
</organism>
<evidence type="ECO:0000313" key="2">
    <source>
        <dbReference type="Proteomes" id="UP000250043"/>
    </source>
</evidence>
<gene>
    <name evidence="1" type="ORF">OBBRIDRAFT_807788</name>
</gene>
<reference evidence="1 2" key="1">
    <citation type="submission" date="2016-07" db="EMBL/GenBank/DDBJ databases">
        <title>Draft genome of the white-rot fungus Obba rivulosa 3A-2.</title>
        <authorList>
            <consortium name="DOE Joint Genome Institute"/>
            <person name="Miettinen O."/>
            <person name="Riley R."/>
            <person name="Acob R."/>
            <person name="Barry K."/>
            <person name="Cullen D."/>
            <person name="De Vries R."/>
            <person name="Hainaut M."/>
            <person name="Hatakka A."/>
            <person name="Henrissat B."/>
            <person name="Hilden K."/>
            <person name="Kuo R."/>
            <person name="Labutti K."/>
            <person name="Lipzen A."/>
            <person name="Makela M.R."/>
            <person name="Sandor L."/>
            <person name="Spatafora J.W."/>
            <person name="Grigoriev I.V."/>
            <person name="Hibbett D.S."/>
        </authorList>
    </citation>
    <scope>NUCLEOTIDE SEQUENCE [LARGE SCALE GENOMIC DNA]</scope>
    <source>
        <strain evidence="1 2">3A-2</strain>
    </source>
</reference>
<dbReference type="Proteomes" id="UP000250043">
    <property type="component" value="Unassembled WGS sequence"/>
</dbReference>
<protein>
    <submittedName>
        <fullName evidence="1">Uncharacterized protein</fullName>
    </submittedName>
</protein>